<reference evidence="2" key="1">
    <citation type="submission" date="2022-10" db="EMBL/GenBank/DDBJ databases">
        <title>The WGS of Solirubrobacter phytolaccae KCTC 29190.</title>
        <authorList>
            <person name="Jiang Z."/>
        </authorList>
    </citation>
    <scope>NUCLEOTIDE SEQUENCE</scope>
    <source>
        <strain evidence="2">KCTC 29190</strain>
    </source>
</reference>
<dbReference type="InterPro" id="IPR036390">
    <property type="entry name" value="WH_DNA-bd_sf"/>
</dbReference>
<organism evidence="2 3">
    <name type="scientific">Solirubrobacter phytolaccae</name>
    <dbReference type="NCBI Taxonomy" id="1404360"/>
    <lineage>
        <taxon>Bacteria</taxon>
        <taxon>Bacillati</taxon>
        <taxon>Actinomycetota</taxon>
        <taxon>Thermoleophilia</taxon>
        <taxon>Solirubrobacterales</taxon>
        <taxon>Solirubrobacteraceae</taxon>
        <taxon>Solirubrobacter</taxon>
    </lineage>
</organism>
<dbReference type="GO" id="GO:0006950">
    <property type="term" value="P:response to stress"/>
    <property type="evidence" value="ECO:0007669"/>
    <property type="project" value="TreeGrafter"/>
</dbReference>
<dbReference type="Pfam" id="PF01047">
    <property type="entry name" value="MarR"/>
    <property type="match status" value="1"/>
</dbReference>
<name>A0A9X3N4N8_9ACTN</name>
<accession>A0A9X3N4N8</accession>
<dbReference type="PANTHER" id="PTHR33164">
    <property type="entry name" value="TRANSCRIPTIONAL REGULATOR, MARR FAMILY"/>
    <property type="match status" value="1"/>
</dbReference>
<protein>
    <submittedName>
        <fullName evidence="2">MarR family transcriptional regulator</fullName>
    </submittedName>
</protein>
<gene>
    <name evidence="2" type="ORF">OJ997_05730</name>
</gene>
<dbReference type="PRINTS" id="PR00598">
    <property type="entry name" value="HTHMARR"/>
</dbReference>
<evidence type="ECO:0000313" key="3">
    <source>
        <dbReference type="Proteomes" id="UP001147653"/>
    </source>
</evidence>
<dbReference type="RefSeq" id="WP_270024092.1">
    <property type="nucleotide sequence ID" value="NZ_JAPDDP010000007.1"/>
</dbReference>
<evidence type="ECO:0000313" key="2">
    <source>
        <dbReference type="EMBL" id="MDA0179785.1"/>
    </source>
</evidence>
<dbReference type="EMBL" id="JAPDDP010000007">
    <property type="protein sequence ID" value="MDA0179785.1"/>
    <property type="molecule type" value="Genomic_DNA"/>
</dbReference>
<dbReference type="AlphaFoldDB" id="A0A9X3N4N8"/>
<evidence type="ECO:0000259" key="1">
    <source>
        <dbReference type="PROSITE" id="PS50995"/>
    </source>
</evidence>
<dbReference type="SUPFAM" id="SSF46785">
    <property type="entry name" value="Winged helix' DNA-binding domain"/>
    <property type="match status" value="1"/>
</dbReference>
<proteinExistence type="predicted"/>
<keyword evidence="3" id="KW-1185">Reference proteome</keyword>
<dbReference type="InterPro" id="IPR000835">
    <property type="entry name" value="HTH_MarR-typ"/>
</dbReference>
<dbReference type="GO" id="GO:0003700">
    <property type="term" value="F:DNA-binding transcription factor activity"/>
    <property type="evidence" value="ECO:0007669"/>
    <property type="project" value="InterPro"/>
</dbReference>
<dbReference type="InterPro" id="IPR036388">
    <property type="entry name" value="WH-like_DNA-bd_sf"/>
</dbReference>
<dbReference type="PROSITE" id="PS50995">
    <property type="entry name" value="HTH_MARR_2"/>
    <property type="match status" value="1"/>
</dbReference>
<dbReference type="Proteomes" id="UP001147653">
    <property type="component" value="Unassembled WGS sequence"/>
</dbReference>
<dbReference type="InterPro" id="IPR039422">
    <property type="entry name" value="MarR/SlyA-like"/>
</dbReference>
<dbReference type="PANTHER" id="PTHR33164:SF106">
    <property type="entry name" value="TRANSCRIPTIONAL REGULATORY PROTEIN"/>
    <property type="match status" value="1"/>
</dbReference>
<comment type="caution">
    <text evidence="2">The sequence shown here is derived from an EMBL/GenBank/DDBJ whole genome shotgun (WGS) entry which is preliminary data.</text>
</comment>
<dbReference type="Gene3D" id="1.10.10.10">
    <property type="entry name" value="Winged helix-like DNA-binding domain superfamily/Winged helix DNA-binding domain"/>
    <property type="match status" value="1"/>
</dbReference>
<feature type="domain" description="HTH marR-type" evidence="1">
    <location>
        <begin position="1"/>
        <end position="140"/>
    </location>
</feature>
<sequence length="146" mass="15741">MPDPSLDLSAVTQTLRELVAASNESAYRLARERNFNLTDSMALEVLDRRGPLGAAELARSIGIRAASATILIDRLERAGLVERRRDPGDRRRVTVVAVPEALAENLALWAPAIAAIDEVSRSLDADQQQVVQGYLEAVIAALAPEG</sequence>
<dbReference type="SMART" id="SM00347">
    <property type="entry name" value="HTH_MARR"/>
    <property type="match status" value="1"/>
</dbReference>